<comment type="caution">
    <text evidence="2">The sequence shown here is derived from an EMBL/GenBank/DDBJ whole genome shotgun (WGS) entry which is preliminary data.</text>
</comment>
<accession>A0A2H0U8I7</accession>
<evidence type="ECO:0000256" key="1">
    <source>
        <dbReference type="SAM" id="Phobius"/>
    </source>
</evidence>
<evidence type="ECO:0000313" key="2">
    <source>
        <dbReference type="EMBL" id="PIR82680.1"/>
    </source>
</evidence>
<evidence type="ECO:0000313" key="3">
    <source>
        <dbReference type="Proteomes" id="UP000231379"/>
    </source>
</evidence>
<sequence length="114" mass="13381">MSNGTFFRVFAFASVALLVLAVILERRRRSYRLAQETLLQIKLECILLEQFLQRFGLEELHRHREAREVLTRLSDSLEHLLEFCDEDIRPEGERLVRTLRALRAPPAPSTVVRH</sequence>
<dbReference type="Proteomes" id="UP000231379">
    <property type="component" value="Unassembled WGS sequence"/>
</dbReference>
<protein>
    <submittedName>
        <fullName evidence="2">Uncharacterized protein</fullName>
    </submittedName>
</protein>
<keyword evidence="1" id="KW-0812">Transmembrane</keyword>
<proteinExistence type="predicted"/>
<keyword evidence="1" id="KW-0472">Membrane</keyword>
<keyword evidence="1" id="KW-1133">Transmembrane helix</keyword>
<dbReference type="AlphaFoldDB" id="A0A2H0U8I7"/>
<name>A0A2H0U8I7_9BACT</name>
<dbReference type="EMBL" id="PFBM01000008">
    <property type="protein sequence ID" value="PIR82680.1"/>
    <property type="molecule type" value="Genomic_DNA"/>
</dbReference>
<gene>
    <name evidence="2" type="ORF">COU20_01095</name>
</gene>
<feature type="transmembrane region" description="Helical" evidence="1">
    <location>
        <begin position="6"/>
        <end position="24"/>
    </location>
</feature>
<organism evidence="2 3">
    <name type="scientific">Candidatus Kaiserbacteria bacterium CG10_big_fil_rev_8_21_14_0_10_59_10</name>
    <dbReference type="NCBI Taxonomy" id="1974612"/>
    <lineage>
        <taxon>Bacteria</taxon>
        <taxon>Candidatus Kaiseribacteriota</taxon>
    </lineage>
</organism>
<reference evidence="3" key="1">
    <citation type="submission" date="2017-09" db="EMBL/GenBank/DDBJ databases">
        <title>Depth-based differentiation of microbial function through sediment-hosted aquifers and enrichment of novel symbionts in the deep terrestrial subsurface.</title>
        <authorList>
            <person name="Probst A.J."/>
            <person name="Ladd B."/>
            <person name="Jarett J.K."/>
            <person name="Geller-Mcgrath D.E."/>
            <person name="Sieber C.M.K."/>
            <person name="Emerson J.B."/>
            <person name="Anantharaman K."/>
            <person name="Thomas B.C."/>
            <person name="Malmstrom R."/>
            <person name="Stieglmeier M."/>
            <person name="Klingl A."/>
            <person name="Woyke T."/>
            <person name="Ryan C.M."/>
            <person name="Banfield J.F."/>
        </authorList>
    </citation>
    <scope>NUCLEOTIDE SEQUENCE [LARGE SCALE GENOMIC DNA]</scope>
</reference>